<organism evidence="2 3">
    <name type="scientific">Sphingopyxis flava</name>
    <dbReference type="NCBI Taxonomy" id="1507287"/>
    <lineage>
        <taxon>Bacteria</taxon>
        <taxon>Pseudomonadati</taxon>
        <taxon>Pseudomonadota</taxon>
        <taxon>Alphaproteobacteria</taxon>
        <taxon>Sphingomonadales</taxon>
        <taxon>Sphingomonadaceae</taxon>
        <taxon>Sphingopyxis</taxon>
    </lineage>
</organism>
<accession>A0A1T5BCV1</accession>
<proteinExistence type="predicted"/>
<dbReference type="Proteomes" id="UP000190044">
    <property type="component" value="Unassembled WGS sequence"/>
</dbReference>
<protein>
    <submittedName>
        <fullName evidence="2">Uncharacterized protein</fullName>
    </submittedName>
</protein>
<dbReference type="AlphaFoldDB" id="A0A1T5BCV1"/>
<evidence type="ECO:0000313" key="2">
    <source>
        <dbReference type="EMBL" id="SKB45086.1"/>
    </source>
</evidence>
<keyword evidence="1" id="KW-1133">Transmembrane helix</keyword>
<evidence type="ECO:0000313" key="3">
    <source>
        <dbReference type="Proteomes" id="UP000190044"/>
    </source>
</evidence>
<feature type="transmembrane region" description="Helical" evidence="1">
    <location>
        <begin position="15"/>
        <end position="37"/>
    </location>
</feature>
<keyword evidence="3" id="KW-1185">Reference proteome</keyword>
<dbReference type="EMBL" id="FUYP01000006">
    <property type="protein sequence ID" value="SKB45086.1"/>
    <property type="molecule type" value="Genomic_DNA"/>
</dbReference>
<keyword evidence="1" id="KW-0812">Transmembrane</keyword>
<sequence>MAGEKASDSPRFGEIFSRLLALLNWAFCASFSGVMTPDKRLANRVRRRKALAR</sequence>
<name>A0A1T5BCV1_9SPHN</name>
<evidence type="ECO:0000256" key="1">
    <source>
        <dbReference type="SAM" id="Phobius"/>
    </source>
</evidence>
<keyword evidence="1" id="KW-0472">Membrane</keyword>
<gene>
    <name evidence="2" type="ORF">SAMN06295937_1006100</name>
</gene>
<reference evidence="3" key="1">
    <citation type="submission" date="2017-02" db="EMBL/GenBank/DDBJ databases">
        <authorList>
            <person name="Varghese N."/>
            <person name="Submissions S."/>
        </authorList>
    </citation>
    <scope>NUCLEOTIDE SEQUENCE [LARGE SCALE GENOMIC DNA]</scope>
    <source>
        <strain evidence="3">R11H</strain>
    </source>
</reference>